<dbReference type="EMBL" id="GGMR01019367">
    <property type="protein sequence ID" value="MBY31986.1"/>
    <property type="molecule type" value="Transcribed_RNA"/>
</dbReference>
<dbReference type="PANTHER" id="PTHR33332">
    <property type="entry name" value="REVERSE TRANSCRIPTASE DOMAIN-CONTAINING PROTEIN"/>
    <property type="match status" value="1"/>
</dbReference>
<protein>
    <recommendedName>
        <fullName evidence="2">RNA-directed DNA polymerase</fullName>
    </recommendedName>
</protein>
<evidence type="ECO:0000313" key="1">
    <source>
        <dbReference type="EMBL" id="MBY31986.1"/>
    </source>
</evidence>
<organism evidence="1">
    <name type="scientific">Schizaphis graminum</name>
    <name type="common">Green bug aphid</name>
    <dbReference type="NCBI Taxonomy" id="13262"/>
    <lineage>
        <taxon>Eukaryota</taxon>
        <taxon>Metazoa</taxon>
        <taxon>Ecdysozoa</taxon>
        <taxon>Arthropoda</taxon>
        <taxon>Hexapoda</taxon>
        <taxon>Insecta</taxon>
        <taxon>Pterygota</taxon>
        <taxon>Neoptera</taxon>
        <taxon>Paraneoptera</taxon>
        <taxon>Hemiptera</taxon>
        <taxon>Sternorrhyncha</taxon>
        <taxon>Aphidomorpha</taxon>
        <taxon>Aphidoidea</taxon>
        <taxon>Aphididae</taxon>
        <taxon>Aphidini</taxon>
        <taxon>Schizaphis</taxon>
    </lineage>
</organism>
<dbReference type="PRINTS" id="PR01345">
    <property type="entry name" value="CERVTRCPTASE"/>
</dbReference>
<proteinExistence type="predicted"/>
<name>A0A2S2PT09_SCHGA</name>
<gene>
    <name evidence="1" type="ORF">g.66845</name>
</gene>
<evidence type="ECO:0008006" key="2">
    <source>
        <dbReference type="Google" id="ProtNLM"/>
    </source>
</evidence>
<sequence length="278" mass="32802">MDLLEHISKVLVKSSSDSILLQDDLNTLSIWCKQNNLLLNTDKCKVMSFSRTRSPLLLNYYLNNTLLHRVFENIDLGVTFDTTLSFNRHYLNISKKSSSILGFITRTCKDFSNPITLKTLYFSLVRSTLEYNSIIWSPSANIHTQCLESIQNRFLRFLSYKCNIPRLSHSPYDPLLSTLNMSSLAVRRNILDLKFLFKLVNGYIDCPELLSFIHFYVPQRQIRNTYTFHNHLHRTNYIMNSPLNRTTRLANETQIDFFNIHSIESFCYYINRYYLYSH</sequence>
<reference evidence="1" key="1">
    <citation type="submission" date="2018-04" db="EMBL/GenBank/DDBJ databases">
        <title>Transcriptome of Schizaphis graminum biotype I.</title>
        <authorList>
            <person name="Scully E.D."/>
            <person name="Geib S.M."/>
            <person name="Palmer N.A."/>
            <person name="Koch K."/>
            <person name="Bradshaw J."/>
            <person name="Heng-Moss T."/>
            <person name="Sarath G."/>
        </authorList>
    </citation>
    <scope>NUCLEOTIDE SEQUENCE</scope>
</reference>
<dbReference type="AlphaFoldDB" id="A0A2S2PT09"/>
<accession>A0A2S2PT09</accession>